<dbReference type="SMART" id="SM00849">
    <property type="entry name" value="Lactamase_B"/>
    <property type="match status" value="1"/>
</dbReference>
<organism evidence="7">
    <name type="scientific">Bacillus phage SDFMU_Pbc</name>
    <dbReference type="NCBI Taxonomy" id="3076135"/>
    <lineage>
        <taxon>Viruses</taxon>
        <taxon>Duplodnaviria</taxon>
        <taxon>Heunggongvirae</taxon>
        <taxon>Uroviricota</taxon>
        <taxon>Caudoviricetes</taxon>
        <taxon>Herelleviridae</taxon>
        <taxon>Bastillevirinae</taxon>
        <taxon>Agatevirus</taxon>
        <taxon>Agatevirus agate</taxon>
    </lineage>
</organism>
<protein>
    <submittedName>
        <fullName evidence="7">Metal-dependent hydrolase</fullName>
    </submittedName>
</protein>
<keyword evidence="3" id="KW-0899">Viral immunoevasion</keyword>
<reference evidence="7" key="1">
    <citation type="submission" date="2023-04" db="EMBL/GenBank/DDBJ databases">
        <authorList>
            <person name="Zhang X."/>
        </authorList>
    </citation>
    <scope>NUCLEOTIDE SEQUENCE</scope>
</reference>
<dbReference type="InterPro" id="IPR001279">
    <property type="entry name" value="Metallo-B-lactamas"/>
</dbReference>
<comment type="similarity">
    <text evidence="5">Belongs to the anti-Pycsar protein Apyc1 family.</text>
</comment>
<dbReference type="GO" id="GO:0016787">
    <property type="term" value="F:hydrolase activity"/>
    <property type="evidence" value="ECO:0007669"/>
    <property type="project" value="UniProtKB-KW"/>
</dbReference>
<keyword evidence="7" id="KW-0378">Hydrolase</keyword>
<evidence type="ECO:0000256" key="1">
    <source>
        <dbReference type="ARBA" id="ARBA00022581"/>
    </source>
</evidence>
<accession>A0AA96KRX5</accession>
<keyword evidence="1" id="KW-0945">Host-virus interaction</keyword>
<keyword evidence="2" id="KW-1090">Inhibition of host innate immune response by virus</keyword>
<dbReference type="PANTHER" id="PTHR43546">
    <property type="entry name" value="UPF0173 METAL-DEPENDENT HYDROLASE MJ1163-RELATED"/>
    <property type="match status" value="1"/>
</dbReference>
<dbReference type="Pfam" id="PF23023">
    <property type="entry name" value="Anti-Pycsar_Apyc1"/>
    <property type="match status" value="1"/>
</dbReference>
<dbReference type="InterPro" id="IPR050114">
    <property type="entry name" value="UPF0173_UPF0282_UlaG_hydrolase"/>
</dbReference>
<evidence type="ECO:0000256" key="5">
    <source>
        <dbReference type="ARBA" id="ARBA00034308"/>
    </source>
</evidence>
<comment type="function">
    <text evidence="4">Counteracts the host Pycsar antiviral defense system. Phosphodiesterase that enables metal-dependent hydrolysis of host cyclic nucleotide Pycsar defense signals such as cCMP and cUMP.</text>
</comment>
<evidence type="ECO:0000313" key="7">
    <source>
        <dbReference type="EMBL" id="WNO29901.1"/>
    </source>
</evidence>
<dbReference type="SUPFAM" id="SSF56281">
    <property type="entry name" value="Metallo-hydrolase/oxidoreductase"/>
    <property type="match status" value="1"/>
</dbReference>
<evidence type="ECO:0000259" key="6">
    <source>
        <dbReference type="SMART" id="SM00849"/>
    </source>
</evidence>
<dbReference type="EMBL" id="OQ884030">
    <property type="protein sequence ID" value="WNO29901.1"/>
    <property type="molecule type" value="Genomic_DNA"/>
</dbReference>
<dbReference type="InterPro" id="IPR036866">
    <property type="entry name" value="RibonucZ/Hydroxyglut_hydro"/>
</dbReference>
<proteinExistence type="inferred from homology"/>
<sequence>MLQFIGCGSAFNTELGNNGAFIKAQGVLLLIDCGSSTFGRLKQSRMLEDVRRIEVLVTHTHPDHIGSLGDLIFYSYYMLGVNVNVYASPFIGLPSVLERMGVDSNKYTMNTLFEYDDYASQDSRFDISFRIVEVKHVPDLLCYGYLIKYKGKTIYFSGDSCEIPEYILEMLDKGEIDLFYQDTCAAEYEGNVHMSLAKLSRDVHPRNRDKVWCMHLDEGLTEELVTDLGFNTVKPVI</sequence>
<feature type="domain" description="Metallo-beta-lactamase" evidence="6">
    <location>
        <begin position="16"/>
        <end position="215"/>
    </location>
</feature>
<dbReference type="GO" id="GO:0052170">
    <property type="term" value="P:symbiont-mediated suppression of host innate immune response"/>
    <property type="evidence" value="ECO:0007669"/>
    <property type="project" value="UniProtKB-KW"/>
</dbReference>
<evidence type="ECO:0000256" key="2">
    <source>
        <dbReference type="ARBA" id="ARBA00022632"/>
    </source>
</evidence>
<evidence type="ECO:0000256" key="4">
    <source>
        <dbReference type="ARBA" id="ARBA00034293"/>
    </source>
</evidence>
<name>A0AA96KRX5_9CAUD</name>
<dbReference type="Gene3D" id="3.60.15.10">
    <property type="entry name" value="Ribonuclease Z/Hydroxyacylglutathione hydrolase-like"/>
    <property type="match status" value="1"/>
</dbReference>
<evidence type="ECO:0000256" key="3">
    <source>
        <dbReference type="ARBA" id="ARBA00023280"/>
    </source>
</evidence>